<dbReference type="InParanoid" id="A0A1B1AH91"/>
<dbReference type="OrthoDB" id="9785826at2"/>
<gene>
    <name evidence="1" type="ORF">ATE48_08390</name>
</gene>
<dbReference type="SUPFAM" id="SSF51735">
    <property type="entry name" value="NAD(P)-binding Rossmann-fold domains"/>
    <property type="match status" value="1"/>
</dbReference>
<dbReference type="PANTHER" id="PTHR43544:SF12">
    <property type="entry name" value="NAD(P)-BINDING ROSSMANN-FOLD SUPERFAMILY PROTEIN"/>
    <property type="match status" value="1"/>
</dbReference>
<reference evidence="1 2" key="1">
    <citation type="submission" date="2015-11" db="EMBL/GenBank/DDBJ databases">
        <title>Whole-Genome Sequence of Candidatus Oderbacter manganicum from the National Park Lower Oder Valley, Germany.</title>
        <authorList>
            <person name="Braun B."/>
            <person name="Liere K."/>
            <person name="Szewzyk U."/>
        </authorList>
    </citation>
    <scope>NUCLEOTIDE SEQUENCE [LARGE SCALE GENOMIC DNA]</scope>
    <source>
        <strain evidence="1 2">OTSz_A_272</strain>
    </source>
</reference>
<dbReference type="Pfam" id="PF00106">
    <property type="entry name" value="adh_short"/>
    <property type="match status" value="1"/>
</dbReference>
<dbReference type="GO" id="GO:0005737">
    <property type="term" value="C:cytoplasm"/>
    <property type="evidence" value="ECO:0007669"/>
    <property type="project" value="TreeGrafter"/>
</dbReference>
<dbReference type="PANTHER" id="PTHR43544">
    <property type="entry name" value="SHORT-CHAIN DEHYDROGENASE/REDUCTASE"/>
    <property type="match status" value="1"/>
</dbReference>
<accession>A0A1B1AH91</accession>
<dbReference type="Proteomes" id="UP000092498">
    <property type="component" value="Chromosome"/>
</dbReference>
<keyword evidence="2" id="KW-1185">Reference proteome</keyword>
<dbReference type="InterPro" id="IPR036291">
    <property type="entry name" value="NAD(P)-bd_dom_sf"/>
</dbReference>
<proteinExistence type="predicted"/>
<dbReference type="EMBL" id="CP013244">
    <property type="protein sequence ID" value="ANP45936.1"/>
    <property type="molecule type" value="Genomic_DNA"/>
</dbReference>
<protein>
    <recommendedName>
        <fullName evidence="3">Short-chain dehydrogenase</fullName>
    </recommendedName>
</protein>
<dbReference type="InterPro" id="IPR051468">
    <property type="entry name" value="Fungal_SecMetab_SDRs"/>
</dbReference>
<dbReference type="STRING" id="1759059.ATE48_08390"/>
<organism evidence="1 2">
    <name type="scientific">Candidatus Viadribacter manganicus</name>
    <dbReference type="NCBI Taxonomy" id="1759059"/>
    <lineage>
        <taxon>Bacteria</taxon>
        <taxon>Pseudomonadati</taxon>
        <taxon>Pseudomonadota</taxon>
        <taxon>Alphaproteobacteria</taxon>
        <taxon>Hyphomonadales</taxon>
        <taxon>Hyphomonadaceae</taxon>
        <taxon>Candidatus Viadribacter</taxon>
    </lineage>
</organism>
<evidence type="ECO:0008006" key="3">
    <source>
        <dbReference type="Google" id="ProtNLM"/>
    </source>
</evidence>
<evidence type="ECO:0000313" key="1">
    <source>
        <dbReference type="EMBL" id="ANP45936.1"/>
    </source>
</evidence>
<dbReference type="InterPro" id="IPR002347">
    <property type="entry name" value="SDR_fam"/>
</dbReference>
<dbReference type="AlphaFoldDB" id="A0A1B1AH91"/>
<dbReference type="Gene3D" id="3.40.50.720">
    <property type="entry name" value="NAD(P)-binding Rossmann-like Domain"/>
    <property type="match status" value="1"/>
</dbReference>
<sequence>MRIALFGVSGGIGGALLRLLASDESVSAIYAGARTPPGEIAPKVTPFHFDLLKEDTIANAAARVSVEGSLDLILVSTGVLNDGEELVPEKTWRDFTPEAFSRAFAVNATGPALVAKHFLPLLARDRRALFAALSARVGSIDDNKLGGWAAYRASKAALHQIIRTCAIELSRKNRNAICVAIHPGTVDTPLSRPFQRRVTPEKLFAPEQSARHIIAVLSDLKPQDSGYAFAWDGARIPF</sequence>
<evidence type="ECO:0000313" key="2">
    <source>
        <dbReference type="Proteomes" id="UP000092498"/>
    </source>
</evidence>
<dbReference type="GO" id="GO:0016491">
    <property type="term" value="F:oxidoreductase activity"/>
    <property type="evidence" value="ECO:0007669"/>
    <property type="project" value="TreeGrafter"/>
</dbReference>
<dbReference type="RefSeq" id="WP_066770079.1">
    <property type="nucleotide sequence ID" value="NZ_CP013244.1"/>
</dbReference>
<dbReference type="KEGG" id="cbot:ATE48_08390"/>
<dbReference type="PRINTS" id="PR00081">
    <property type="entry name" value="GDHRDH"/>
</dbReference>
<name>A0A1B1AH91_9PROT</name>